<name>A0ABV3M1N6_9ACTN</name>
<proteinExistence type="predicted"/>
<reference evidence="2 3" key="1">
    <citation type="submission" date="2024-06" db="EMBL/GenBank/DDBJ databases">
        <title>The Natural Products Discovery Center: Release of the First 8490 Sequenced Strains for Exploring Actinobacteria Biosynthetic Diversity.</title>
        <authorList>
            <person name="Kalkreuter E."/>
            <person name="Kautsar S.A."/>
            <person name="Yang D."/>
            <person name="Bader C.D."/>
            <person name="Teijaro C.N."/>
            <person name="Fluegel L."/>
            <person name="Davis C.M."/>
            <person name="Simpson J.R."/>
            <person name="Lauterbach L."/>
            <person name="Steele A.D."/>
            <person name="Gui C."/>
            <person name="Meng S."/>
            <person name="Li G."/>
            <person name="Viehrig K."/>
            <person name="Ye F."/>
            <person name="Su P."/>
            <person name="Kiefer A.F."/>
            <person name="Nichols A."/>
            <person name="Cepeda A.J."/>
            <person name="Yan W."/>
            <person name="Fan B."/>
            <person name="Jiang Y."/>
            <person name="Adhikari A."/>
            <person name="Zheng C.-J."/>
            <person name="Schuster L."/>
            <person name="Cowan T.M."/>
            <person name="Smanski M.J."/>
            <person name="Chevrette M.G."/>
            <person name="De Carvalho L.P.S."/>
            <person name="Shen B."/>
        </authorList>
    </citation>
    <scope>NUCLEOTIDE SEQUENCE [LARGE SCALE GENOMIC DNA]</scope>
    <source>
        <strain evidence="2 3">NPDC047833</strain>
    </source>
</reference>
<gene>
    <name evidence="2" type="ORF">AB0887_27170</name>
</gene>
<feature type="compositionally biased region" description="Basic and acidic residues" evidence="1">
    <location>
        <begin position="239"/>
        <end position="249"/>
    </location>
</feature>
<sequence length="249" mass="26952">MADTQTPPAAILSPRDEARLQLAATAARLSDQARALVPVEPDPAPGTLLAAALELRDQVNQVIAAAAVAERERGVTWEQLAKATGMARQSAHQNWHRAITAWAENGRRTDQDPSGRALAQELDAWVACDEPDRTDAVSAGLDAVRFPGSDAYENHQRTTSQDLHTRLQEALAAKDTAWKAMNDLELADDDSGIDHPVNHAVVAALEELIATYEELAGAEPALADDHRASADWLRPSAQRFREEGINPQP</sequence>
<protein>
    <submittedName>
        <fullName evidence="2">Uncharacterized protein</fullName>
    </submittedName>
</protein>
<dbReference type="EMBL" id="JBEYRS010000012">
    <property type="protein sequence ID" value="MEW2365619.1"/>
    <property type="molecule type" value="Genomic_DNA"/>
</dbReference>
<keyword evidence="3" id="KW-1185">Reference proteome</keyword>
<evidence type="ECO:0000313" key="3">
    <source>
        <dbReference type="Proteomes" id="UP001553843"/>
    </source>
</evidence>
<dbReference type="Proteomes" id="UP001553843">
    <property type="component" value="Unassembled WGS sequence"/>
</dbReference>
<evidence type="ECO:0000256" key="1">
    <source>
        <dbReference type="SAM" id="MobiDB-lite"/>
    </source>
</evidence>
<feature type="region of interest" description="Disordered" evidence="1">
    <location>
        <begin position="227"/>
        <end position="249"/>
    </location>
</feature>
<evidence type="ECO:0000313" key="2">
    <source>
        <dbReference type="EMBL" id="MEW2365619.1"/>
    </source>
</evidence>
<comment type="caution">
    <text evidence="2">The sequence shown here is derived from an EMBL/GenBank/DDBJ whole genome shotgun (WGS) entry which is preliminary data.</text>
</comment>
<organism evidence="2 3">
    <name type="scientific">Streptomyces huasconensis</name>
    <dbReference type="NCBI Taxonomy" id="1854574"/>
    <lineage>
        <taxon>Bacteria</taxon>
        <taxon>Bacillati</taxon>
        <taxon>Actinomycetota</taxon>
        <taxon>Actinomycetes</taxon>
        <taxon>Kitasatosporales</taxon>
        <taxon>Streptomycetaceae</taxon>
        <taxon>Streptomyces</taxon>
    </lineage>
</organism>
<accession>A0ABV3M1N6</accession>
<dbReference type="RefSeq" id="WP_359780866.1">
    <property type="nucleotide sequence ID" value="NZ_JBEYRR010000008.1"/>
</dbReference>